<keyword evidence="1" id="KW-0472">Membrane</keyword>
<dbReference type="EMBL" id="PJCH01000015">
    <property type="protein sequence ID" value="PQA86304.1"/>
    <property type="molecule type" value="Genomic_DNA"/>
</dbReference>
<keyword evidence="1" id="KW-0812">Transmembrane</keyword>
<evidence type="ECO:0000256" key="1">
    <source>
        <dbReference type="SAM" id="Phobius"/>
    </source>
</evidence>
<feature type="transmembrane region" description="Helical" evidence="1">
    <location>
        <begin position="114"/>
        <end position="131"/>
    </location>
</feature>
<dbReference type="Proteomes" id="UP000239504">
    <property type="component" value="Unassembled WGS sequence"/>
</dbReference>
<protein>
    <submittedName>
        <fullName evidence="2">Uncharacterized protein</fullName>
    </submittedName>
</protein>
<name>A0A2S7K1B9_9PROT</name>
<evidence type="ECO:0000313" key="3">
    <source>
        <dbReference type="Proteomes" id="UP000239504"/>
    </source>
</evidence>
<comment type="caution">
    <text evidence="2">The sequence shown here is derived from an EMBL/GenBank/DDBJ whole genome shotgun (WGS) entry which is preliminary data.</text>
</comment>
<reference evidence="2 3" key="1">
    <citation type="submission" date="2017-12" db="EMBL/GenBank/DDBJ databases">
        <authorList>
            <person name="Hurst M.R.H."/>
        </authorList>
    </citation>
    <scope>NUCLEOTIDE SEQUENCE [LARGE SCALE GENOMIC DNA]</scope>
    <source>
        <strain evidence="2 3">SY-3-19</strain>
    </source>
</reference>
<dbReference type="RefSeq" id="WP_104831516.1">
    <property type="nucleotide sequence ID" value="NZ_PJCH01000015.1"/>
</dbReference>
<gene>
    <name evidence="2" type="ORF">CW354_18340</name>
</gene>
<feature type="transmembrane region" description="Helical" evidence="1">
    <location>
        <begin position="137"/>
        <end position="156"/>
    </location>
</feature>
<keyword evidence="3" id="KW-1185">Reference proteome</keyword>
<dbReference type="AlphaFoldDB" id="A0A2S7K1B9"/>
<proteinExistence type="predicted"/>
<organism evidence="2 3">
    <name type="scientific">Hyphococcus luteus</name>
    <dbReference type="NCBI Taxonomy" id="2058213"/>
    <lineage>
        <taxon>Bacteria</taxon>
        <taxon>Pseudomonadati</taxon>
        <taxon>Pseudomonadota</taxon>
        <taxon>Alphaproteobacteria</taxon>
        <taxon>Parvularculales</taxon>
        <taxon>Parvularculaceae</taxon>
        <taxon>Hyphococcus</taxon>
    </lineage>
</organism>
<dbReference type="Pfam" id="PF22564">
    <property type="entry name" value="HAAS"/>
    <property type="match status" value="1"/>
</dbReference>
<sequence>MSEHKILGSYLAQVADALREAGAAPAEIADIQAGLREHVHEAISQDGADINAIVASLDPPTAFVERFGETAVGAKKSDREHLFGGAGFFGGLIVFVTAFLILPNIDPALMERMSAPLILTAIIFSASLGFAGRNTKFGKASLALAAGMTGLFAFLITRGG</sequence>
<evidence type="ECO:0000313" key="2">
    <source>
        <dbReference type="EMBL" id="PQA86304.1"/>
    </source>
</evidence>
<feature type="transmembrane region" description="Helical" evidence="1">
    <location>
        <begin position="82"/>
        <end position="102"/>
    </location>
</feature>
<accession>A0A2S7K1B9</accession>
<keyword evidence="1" id="KW-1133">Transmembrane helix</keyword>